<evidence type="ECO:0000313" key="4">
    <source>
        <dbReference type="EMBL" id="KAK3087420.1"/>
    </source>
</evidence>
<dbReference type="InterPro" id="IPR003767">
    <property type="entry name" value="Malate/L-lactate_DH-like"/>
</dbReference>
<dbReference type="PANTHER" id="PTHR11091:SF0">
    <property type="entry name" value="MALATE DEHYDROGENASE"/>
    <property type="match status" value="1"/>
</dbReference>
<dbReference type="InterPro" id="IPR043143">
    <property type="entry name" value="Mal/L-sulf/L-lact_DH-like_NADP"/>
</dbReference>
<keyword evidence="5" id="KW-1185">Reference proteome</keyword>
<dbReference type="Proteomes" id="UP001186944">
    <property type="component" value="Unassembled WGS sequence"/>
</dbReference>
<evidence type="ECO:0000313" key="5">
    <source>
        <dbReference type="Proteomes" id="UP001186944"/>
    </source>
</evidence>
<dbReference type="GO" id="GO:0016491">
    <property type="term" value="F:oxidoreductase activity"/>
    <property type="evidence" value="ECO:0007669"/>
    <property type="project" value="UniProtKB-KW"/>
</dbReference>
<gene>
    <name evidence="4" type="ORF">FSP39_005686</name>
</gene>
<dbReference type="Gene3D" id="3.30.1370.60">
    <property type="entry name" value="Hypothetical oxidoreductase yiak, domain 2"/>
    <property type="match status" value="1"/>
</dbReference>
<dbReference type="Pfam" id="PF02615">
    <property type="entry name" value="Ldh_2"/>
    <property type="match status" value="1"/>
</dbReference>
<dbReference type="SUPFAM" id="SSF89733">
    <property type="entry name" value="L-sulfolactate dehydrogenase-like"/>
    <property type="match status" value="1"/>
</dbReference>
<sequence length="201" mass="21959">MAFTNTSPSLVPTRAKKGTLGTNPITVAAAGNGEDQFVLDMATTSVARGKVEIQKVKGKPMPTGWAVDKDGHEITGPDKFYGLQPLGGTEECSGYKGYGLAMMVEIFCGMLSGSTYGPHVRGFKQHINPANLVSNYITIWYMFASRSLLVWHPYIIEKKGGDLQQHSAAAPTAKHPMQKHRADKHRETQKEQGTPTRIIET</sequence>
<comment type="similarity">
    <text evidence="1">Belongs to the LDH2/MDH2 oxidoreductase family.</text>
</comment>
<evidence type="ECO:0000256" key="1">
    <source>
        <dbReference type="ARBA" id="ARBA00006056"/>
    </source>
</evidence>
<dbReference type="AlphaFoldDB" id="A0AA89BU38"/>
<organism evidence="4 5">
    <name type="scientific">Pinctada imbricata</name>
    <name type="common">Atlantic pearl-oyster</name>
    <name type="synonym">Pinctada martensii</name>
    <dbReference type="NCBI Taxonomy" id="66713"/>
    <lineage>
        <taxon>Eukaryota</taxon>
        <taxon>Metazoa</taxon>
        <taxon>Spiralia</taxon>
        <taxon>Lophotrochozoa</taxon>
        <taxon>Mollusca</taxon>
        <taxon>Bivalvia</taxon>
        <taxon>Autobranchia</taxon>
        <taxon>Pteriomorphia</taxon>
        <taxon>Pterioida</taxon>
        <taxon>Pterioidea</taxon>
        <taxon>Pteriidae</taxon>
        <taxon>Pinctada</taxon>
    </lineage>
</organism>
<dbReference type="EMBL" id="VSWD01000011">
    <property type="protein sequence ID" value="KAK3087420.1"/>
    <property type="molecule type" value="Genomic_DNA"/>
</dbReference>
<evidence type="ECO:0000256" key="2">
    <source>
        <dbReference type="ARBA" id="ARBA00023002"/>
    </source>
</evidence>
<dbReference type="InterPro" id="IPR036111">
    <property type="entry name" value="Mal/L-sulfo/L-lacto_DH-like_sf"/>
</dbReference>
<proteinExistence type="inferred from homology"/>
<reference evidence="4" key="1">
    <citation type="submission" date="2019-08" db="EMBL/GenBank/DDBJ databases">
        <title>The improved chromosome-level genome for the pearl oyster Pinctada fucata martensii using PacBio sequencing and Hi-C.</title>
        <authorList>
            <person name="Zheng Z."/>
        </authorList>
    </citation>
    <scope>NUCLEOTIDE SEQUENCE</scope>
    <source>
        <strain evidence="4">ZZ-2019</strain>
        <tissue evidence="4">Adductor muscle</tissue>
    </source>
</reference>
<protein>
    <submittedName>
        <fullName evidence="4">Uncharacterized protein</fullName>
    </submittedName>
</protein>
<accession>A0AA89BU38</accession>
<comment type="caution">
    <text evidence="4">The sequence shown here is derived from an EMBL/GenBank/DDBJ whole genome shotgun (WGS) entry which is preliminary data.</text>
</comment>
<dbReference type="PANTHER" id="PTHR11091">
    <property type="entry name" value="OXIDOREDUCTASE-RELATED"/>
    <property type="match status" value="1"/>
</dbReference>
<keyword evidence="2" id="KW-0560">Oxidoreductase</keyword>
<evidence type="ECO:0000256" key="3">
    <source>
        <dbReference type="SAM" id="MobiDB-lite"/>
    </source>
</evidence>
<name>A0AA89BU38_PINIB</name>
<feature type="region of interest" description="Disordered" evidence="3">
    <location>
        <begin position="165"/>
        <end position="201"/>
    </location>
</feature>